<dbReference type="EMBL" id="JASNQZ010000005">
    <property type="protein sequence ID" value="KAL0957377.1"/>
    <property type="molecule type" value="Genomic_DNA"/>
</dbReference>
<organism evidence="2 3">
    <name type="scientific">Hohenbuehelia grisea</name>
    <dbReference type="NCBI Taxonomy" id="104357"/>
    <lineage>
        <taxon>Eukaryota</taxon>
        <taxon>Fungi</taxon>
        <taxon>Dikarya</taxon>
        <taxon>Basidiomycota</taxon>
        <taxon>Agaricomycotina</taxon>
        <taxon>Agaricomycetes</taxon>
        <taxon>Agaricomycetidae</taxon>
        <taxon>Agaricales</taxon>
        <taxon>Pleurotineae</taxon>
        <taxon>Pleurotaceae</taxon>
        <taxon>Hohenbuehelia</taxon>
    </lineage>
</organism>
<name>A0ABR3JPV8_9AGAR</name>
<keyword evidence="3" id="KW-1185">Reference proteome</keyword>
<sequence>MQFSTSFLLAALGAAQFAVAIPAGQHYPNAGSQAQTVTVTTVTAAAQQCTAEPAVDCAQLKSHLVTVFQYYNPSPNPTTTPPTPN</sequence>
<evidence type="ECO:0000313" key="2">
    <source>
        <dbReference type="EMBL" id="KAL0957377.1"/>
    </source>
</evidence>
<reference evidence="3" key="1">
    <citation type="submission" date="2024-06" db="EMBL/GenBank/DDBJ databases">
        <title>Multi-omics analyses provide insights into the biosynthesis of the anticancer antibiotic pleurotin in Hohenbuehelia grisea.</title>
        <authorList>
            <person name="Weaver J.A."/>
            <person name="Alberti F."/>
        </authorList>
    </citation>
    <scope>NUCLEOTIDE SEQUENCE [LARGE SCALE GENOMIC DNA]</scope>
    <source>
        <strain evidence="3">T-177</strain>
    </source>
</reference>
<accession>A0ABR3JPV8</accession>
<dbReference type="Proteomes" id="UP001556367">
    <property type="component" value="Unassembled WGS sequence"/>
</dbReference>
<gene>
    <name evidence="2" type="ORF">HGRIS_001179</name>
</gene>
<evidence type="ECO:0000313" key="3">
    <source>
        <dbReference type="Proteomes" id="UP001556367"/>
    </source>
</evidence>
<feature type="chain" id="PRO_5046224197" evidence="1">
    <location>
        <begin position="21"/>
        <end position="85"/>
    </location>
</feature>
<proteinExistence type="predicted"/>
<comment type="caution">
    <text evidence="2">The sequence shown here is derived from an EMBL/GenBank/DDBJ whole genome shotgun (WGS) entry which is preliminary data.</text>
</comment>
<keyword evidence="1" id="KW-0732">Signal</keyword>
<evidence type="ECO:0000256" key="1">
    <source>
        <dbReference type="SAM" id="SignalP"/>
    </source>
</evidence>
<feature type="signal peptide" evidence="1">
    <location>
        <begin position="1"/>
        <end position="20"/>
    </location>
</feature>
<protein>
    <submittedName>
        <fullName evidence="2">Uncharacterized protein</fullName>
    </submittedName>
</protein>